<name>A0ACC6P030_9BURK</name>
<dbReference type="Proteomes" id="UP001364695">
    <property type="component" value="Unassembled WGS sequence"/>
</dbReference>
<comment type="caution">
    <text evidence="1">The sequence shown here is derived from an EMBL/GenBank/DDBJ whole genome shotgun (WGS) entry which is preliminary data.</text>
</comment>
<accession>A0ACC6P030</accession>
<proteinExistence type="predicted"/>
<gene>
    <name evidence="1" type="ORF">RV045_03880</name>
</gene>
<sequence>MFDLTSLTARRSLRGAAVAAGLATAAGLAQAHTGHGTHGLEAGLVHPLGLDHLLAMVAVGVWSVFALPASKAWQGPATFMLALVVSAVLGWSGVTIPFVEHAISLSVVLFGAMLVLAARPETRQLPAGLGLGLIAAAASLHGLAHGAETPATGFVTYAIGFLVTTAALHAGGVMAGLSVRRWLGQHTGKLLTGAGLGLGVAGLALFSQI</sequence>
<protein>
    <submittedName>
        <fullName evidence="1">HupE/UreJ family protein</fullName>
    </submittedName>
</protein>
<dbReference type="EMBL" id="JAWDIE010000004">
    <property type="protein sequence ID" value="MEJ7137571.1"/>
    <property type="molecule type" value="Genomic_DNA"/>
</dbReference>
<evidence type="ECO:0000313" key="2">
    <source>
        <dbReference type="Proteomes" id="UP001364695"/>
    </source>
</evidence>
<organism evidence="1 2">
    <name type="scientific">Amphibiibacter pelophylacis</name>
    <dbReference type="NCBI Taxonomy" id="1799477"/>
    <lineage>
        <taxon>Bacteria</taxon>
        <taxon>Pseudomonadati</taxon>
        <taxon>Pseudomonadota</taxon>
        <taxon>Betaproteobacteria</taxon>
        <taxon>Burkholderiales</taxon>
        <taxon>Sphaerotilaceae</taxon>
        <taxon>Amphibiibacter</taxon>
    </lineage>
</organism>
<keyword evidence="2" id="KW-1185">Reference proteome</keyword>
<evidence type="ECO:0000313" key="1">
    <source>
        <dbReference type="EMBL" id="MEJ7137571.1"/>
    </source>
</evidence>
<reference evidence="1" key="1">
    <citation type="submission" date="2023-10" db="EMBL/GenBank/DDBJ databases">
        <title>Amphibacter perezi, gen. nov., sp. nov. a novel taxa of the family Comamonadaceae, class Betaproteobacteria isolated from the skin microbiota of Pelophylax perezi from different populations.</title>
        <authorList>
            <person name="Costa S."/>
            <person name="Proenca D.N."/>
            <person name="Lopes I."/>
            <person name="Morais P.V."/>
        </authorList>
    </citation>
    <scope>NUCLEOTIDE SEQUENCE</scope>
    <source>
        <strain evidence="1">SL12-8</strain>
    </source>
</reference>